<name>A0A2G9H463_9LAMI</name>
<keyword evidence="1" id="KW-0812">Transmembrane</keyword>
<organism evidence="2 3">
    <name type="scientific">Handroanthus impetiginosus</name>
    <dbReference type="NCBI Taxonomy" id="429701"/>
    <lineage>
        <taxon>Eukaryota</taxon>
        <taxon>Viridiplantae</taxon>
        <taxon>Streptophyta</taxon>
        <taxon>Embryophyta</taxon>
        <taxon>Tracheophyta</taxon>
        <taxon>Spermatophyta</taxon>
        <taxon>Magnoliopsida</taxon>
        <taxon>eudicotyledons</taxon>
        <taxon>Gunneridae</taxon>
        <taxon>Pentapetalae</taxon>
        <taxon>asterids</taxon>
        <taxon>lamiids</taxon>
        <taxon>Lamiales</taxon>
        <taxon>Bignoniaceae</taxon>
        <taxon>Crescentiina</taxon>
        <taxon>Tabebuia alliance</taxon>
        <taxon>Handroanthus</taxon>
    </lineage>
</organism>
<evidence type="ECO:0000256" key="1">
    <source>
        <dbReference type="SAM" id="Phobius"/>
    </source>
</evidence>
<sequence>MAILKTSWTNMSPAHNCMGYANIRGQGEGQQCGFFVWVDPPICATDIVIILGLLCKFQACNKEVAFLQKRLRFMVAIVVLLIFLIFFLVDLVNDCVS</sequence>
<keyword evidence="1" id="KW-1133">Transmembrane helix</keyword>
<dbReference type="OrthoDB" id="912775at2759"/>
<comment type="caution">
    <text evidence="2">The sequence shown here is derived from an EMBL/GenBank/DDBJ whole genome shotgun (WGS) entry which is preliminary data.</text>
</comment>
<protein>
    <submittedName>
        <fullName evidence="2">Uncharacterized protein</fullName>
    </submittedName>
</protein>
<proteinExistence type="predicted"/>
<evidence type="ECO:0000313" key="2">
    <source>
        <dbReference type="EMBL" id="PIN12309.1"/>
    </source>
</evidence>
<feature type="transmembrane region" description="Helical" evidence="1">
    <location>
        <begin position="71"/>
        <end position="89"/>
    </location>
</feature>
<evidence type="ECO:0000313" key="3">
    <source>
        <dbReference type="Proteomes" id="UP000231279"/>
    </source>
</evidence>
<keyword evidence="3" id="KW-1185">Reference proteome</keyword>
<gene>
    <name evidence="2" type="ORF">CDL12_15082</name>
</gene>
<dbReference type="Proteomes" id="UP000231279">
    <property type="component" value="Unassembled WGS sequence"/>
</dbReference>
<reference evidence="3" key="1">
    <citation type="journal article" date="2018" name="Gigascience">
        <title>Genome assembly of the Pink Ipe (Handroanthus impetiginosus, Bignoniaceae), a highly valued, ecologically keystone Neotropical timber forest tree.</title>
        <authorList>
            <person name="Silva-Junior O.B."/>
            <person name="Grattapaglia D."/>
            <person name="Novaes E."/>
            <person name="Collevatti R.G."/>
        </authorList>
    </citation>
    <scope>NUCLEOTIDE SEQUENCE [LARGE SCALE GENOMIC DNA]</scope>
    <source>
        <strain evidence="3">cv. UFG-1</strain>
    </source>
</reference>
<keyword evidence="1" id="KW-0472">Membrane</keyword>
<accession>A0A2G9H463</accession>
<dbReference type="EMBL" id="NKXS01002724">
    <property type="protein sequence ID" value="PIN12309.1"/>
    <property type="molecule type" value="Genomic_DNA"/>
</dbReference>
<dbReference type="AlphaFoldDB" id="A0A2G9H463"/>